<dbReference type="InterPro" id="IPR001005">
    <property type="entry name" value="SANT/Myb"/>
</dbReference>
<dbReference type="PANTHER" id="PTHR44191">
    <property type="entry name" value="TRANSCRIPTION FACTOR KUA1"/>
    <property type="match status" value="1"/>
</dbReference>
<evidence type="ECO:0000313" key="9">
    <source>
        <dbReference type="EMBL" id="CAF2330385.1"/>
    </source>
</evidence>
<sequence length="196" mass="21270">MGRRCSHCGNVGHNSRTCSSYKTRVIRLFGVHVDTRGSSPPPLPPPPSSLLAAAMKKSFSMDCLPACSTSSSSFAGYLSDGLTHRTPDRKKGVPWTEEEHRTFLIGLEKLGKGDWRGISRNFVVFAGNFEENSTIPGNDRIGSTTDVVWKQGSVNPCLGYQDPEVSEPGDSGELDLDLKLASLRTSESNIRPISVT</sequence>
<accession>A0A078H4H9</accession>
<evidence type="ECO:0000256" key="6">
    <source>
        <dbReference type="PROSITE-ProRule" id="PRU00047"/>
    </source>
</evidence>
<evidence type="ECO:0000313" key="10">
    <source>
        <dbReference type="EMBL" id="CDY32756.1"/>
    </source>
</evidence>
<evidence type="ECO:0000256" key="3">
    <source>
        <dbReference type="ARBA" id="ARBA00023125"/>
    </source>
</evidence>
<keyword evidence="2" id="KW-0805">Transcription regulation</keyword>
<dbReference type="InterPro" id="IPR009057">
    <property type="entry name" value="Homeodomain-like_sf"/>
</dbReference>
<comment type="subcellular location">
    <subcellularLocation>
        <location evidence="1">Nucleus</location>
    </subcellularLocation>
</comment>
<evidence type="ECO:0000259" key="8">
    <source>
        <dbReference type="PROSITE" id="PS51294"/>
    </source>
</evidence>
<proteinExistence type="predicted"/>
<evidence type="ECO:0000256" key="2">
    <source>
        <dbReference type="ARBA" id="ARBA00023015"/>
    </source>
</evidence>
<dbReference type="Pfam" id="PF00249">
    <property type="entry name" value="Myb_DNA-binding"/>
    <property type="match status" value="1"/>
</dbReference>
<keyword evidence="4" id="KW-0804">Transcription</keyword>
<dbReference type="EMBL" id="LK032299">
    <property type="protein sequence ID" value="CDY32756.1"/>
    <property type="molecule type" value="Genomic_DNA"/>
</dbReference>
<dbReference type="Proteomes" id="UP000028999">
    <property type="component" value="Unassembled WGS sequence"/>
</dbReference>
<keyword evidence="6" id="KW-0863">Zinc-finger</keyword>
<dbReference type="GO" id="GO:0005634">
    <property type="term" value="C:nucleus"/>
    <property type="evidence" value="ECO:0007669"/>
    <property type="project" value="UniProtKB-SubCell"/>
</dbReference>
<dbReference type="GO" id="GO:0009739">
    <property type="term" value="P:response to gibberellin"/>
    <property type="evidence" value="ECO:0000318"/>
    <property type="project" value="GO_Central"/>
</dbReference>
<reference evidence="10" key="2">
    <citation type="submission" date="2014-06" db="EMBL/GenBank/DDBJ databases">
        <authorList>
            <person name="Genoscope - CEA"/>
        </authorList>
    </citation>
    <scope>NUCLEOTIDE SEQUENCE</scope>
</reference>
<dbReference type="InterPro" id="IPR001878">
    <property type="entry name" value="Znf_CCHC"/>
</dbReference>
<dbReference type="Gramene" id="CDY32756">
    <property type="protein sequence ID" value="CDY32756"/>
    <property type="gene ID" value="GSBRNA2T00052814001"/>
</dbReference>
<dbReference type="STRING" id="3708.A0A078H4H9"/>
<gene>
    <name evidence="10" type="primary">BnaA10g10930D</name>
    <name evidence="9" type="ORF">DARMORV10_A10P14130.1</name>
    <name evidence="10" type="ORF">GSBRNA2T00052814001</name>
</gene>
<feature type="domain" description="CCHC-type" evidence="7">
    <location>
        <begin position="3"/>
        <end position="18"/>
    </location>
</feature>
<feature type="domain" description="HTH myb-type" evidence="8">
    <location>
        <begin position="86"/>
        <end position="122"/>
    </location>
</feature>
<dbReference type="EMBL" id="HG994364">
    <property type="protein sequence ID" value="CAF2330385.1"/>
    <property type="molecule type" value="Genomic_DNA"/>
</dbReference>
<organism evidence="10 11">
    <name type="scientific">Brassica napus</name>
    <name type="common">Rape</name>
    <dbReference type="NCBI Taxonomy" id="3708"/>
    <lineage>
        <taxon>Eukaryota</taxon>
        <taxon>Viridiplantae</taxon>
        <taxon>Streptophyta</taxon>
        <taxon>Embryophyta</taxon>
        <taxon>Tracheophyta</taxon>
        <taxon>Spermatophyta</taxon>
        <taxon>Magnoliopsida</taxon>
        <taxon>eudicotyledons</taxon>
        <taxon>Gunneridae</taxon>
        <taxon>Pentapetalae</taxon>
        <taxon>rosids</taxon>
        <taxon>malvids</taxon>
        <taxon>Brassicales</taxon>
        <taxon>Brassicaceae</taxon>
        <taxon>Brassiceae</taxon>
        <taxon>Brassica</taxon>
    </lineage>
</organism>
<evidence type="ECO:0000256" key="5">
    <source>
        <dbReference type="ARBA" id="ARBA00023242"/>
    </source>
</evidence>
<evidence type="ECO:0000259" key="7">
    <source>
        <dbReference type="PROSITE" id="PS50158"/>
    </source>
</evidence>
<dbReference type="SUPFAM" id="SSF46689">
    <property type="entry name" value="Homeodomain-like"/>
    <property type="match status" value="1"/>
</dbReference>
<dbReference type="PROSITE" id="PS51294">
    <property type="entry name" value="HTH_MYB"/>
    <property type="match status" value="1"/>
</dbReference>
<keyword evidence="6" id="KW-0479">Metal-binding</keyword>
<evidence type="ECO:0000313" key="11">
    <source>
        <dbReference type="Proteomes" id="UP000028999"/>
    </source>
</evidence>
<dbReference type="InterPro" id="IPR017930">
    <property type="entry name" value="Myb_dom"/>
</dbReference>
<keyword evidence="3" id="KW-0238">DNA-binding</keyword>
<keyword evidence="5" id="KW-0539">Nucleus</keyword>
<dbReference type="GO" id="GO:0003677">
    <property type="term" value="F:DNA binding"/>
    <property type="evidence" value="ECO:0007669"/>
    <property type="project" value="UniProtKB-KW"/>
</dbReference>
<evidence type="ECO:0000256" key="1">
    <source>
        <dbReference type="ARBA" id="ARBA00004123"/>
    </source>
</evidence>
<dbReference type="InterPro" id="IPR006447">
    <property type="entry name" value="Myb_dom_plants"/>
</dbReference>
<dbReference type="GO" id="GO:0008270">
    <property type="term" value="F:zinc ion binding"/>
    <property type="evidence" value="ECO:0007669"/>
    <property type="project" value="UniProtKB-KW"/>
</dbReference>
<keyword evidence="6" id="KW-0862">Zinc</keyword>
<dbReference type="Gene3D" id="1.10.10.60">
    <property type="entry name" value="Homeodomain-like"/>
    <property type="match status" value="1"/>
</dbReference>
<protein>
    <submittedName>
        <fullName evidence="9">(rape) hypothetical protein</fullName>
    </submittedName>
    <submittedName>
        <fullName evidence="10">BnaA10g10930D protein</fullName>
    </submittedName>
</protein>
<name>A0A078H4H9_BRANA</name>
<dbReference type="OMA" id="GYQDPEV"/>
<dbReference type="PROSITE" id="PS50158">
    <property type="entry name" value="ZF_CCHC"/>
    <property type="match status" value="1"/>
</dbReference>
<evidence type="ECO:0000256" key="4">
    <source>
        <dbReference type="ARBA" id="ARBA00023163"/>
    </source>
</evidence>
<reference evidence="10 11" key="1">
    <citation type="journal article" date="2014" name="Science">
        <title>Plant genetics. Early allopolyploid evolution in the post-Neolithic Brassica napus oilseed genome.</title>
        <authorList>
            <person name="Chalhoub B."/>
            <person name="Denoeud F."/>
            <person name="Liu S."/>
            <person name="Parkin I.A."/>
            <person name="Tang H."/>
            <person name="Wang X."/>
            <person name="Chiquet J."/>
            <person name="Belcram H."/>
            <person name="Tong C."/>
            <person name="Samans B."/>
            <person name="Correa M."/>
            <person name="Da Silva C."/>
            <person name="Just J."/>
            <person name="Falentin C."/>
            <person name="Koh C.S."/>
            <person name="Le Clainche I."/>
            <person name="Bernard M."/>
            <person name="Bento P."/>
            <person name="Noel B."/>
            <person name="Labadie K."/>
            <person name="Alberti A."/>
            <person name="Charles M."/>
            <person name="Arnaud D."/>
            <person name="Guo H."/>
            <person name="Daviaud C."/>
            <person name="Alamery S."/>
            <person name="Jabbari K."/>
            <person name="Zhao M."/>
            <person name="Edger P.P."/>
            <person name="Chelaifa H."/>
            <person name="Tack D."/>
            <person name="Lassalle G."/>
            <person name="Mestiri I."/>
            <person name="Schnel N."/>
            <person name="Le Paslier M.C."/>
            <person name="Fan G."/>
            <person name="Renault V."/>
            <person name="Bayer P.E."/>
            <person name="Golicz A.A."/>
            <person name="Manoli S."/>
            <person name="Lee T.H."/>
            <person name="Thi V.H."/>
            <person name="Chalabi S."/>
            <person name="Hu Q."/>
            <person name="Fan C."/>
            <person name="Tollenaere R."/>
            <person name="Lu Y."/>
            <person name="Battail C."/>
            <person name="Shen J."/>
            <person name="Sidebottom C.H."/>
            <person name="Wang X."/>
            <person name="Canaguier A."/>
            <person name="Chauveau A."/>
            <person name="Berard A."/>
            <person name="Deniot G."/>
            <person name="Guan M."/>
            <person name="Liu Z."/>
            <person name="Sun F."/>
            <person name="Lim Y.P."/>
            <person name="Lyons E."/>
            <person name="Town C.D."/>
            <person name="Bancroft I."/>
            <person name="Wang X."/>
            <person name="Meng J."/>
            <person name="Ma J."/>
            <person name="Pires J.C."/>
            <person name="King G.J."/>
            <person name="Brunel D."/>
            <person name="Delourme R."/>
            <person name="Renard M."/>
            <person name="Aury J.M."/>
            <person name="Adams K.L."/>
            <person name="Batley J."/>
            <person name="Snowdon R.J."/>
            <person name="Tost J."/>
            <person name="Edwards D."/>
            <person name="Zhou Y."/>
            <person name="Hua W."/>
            <person name="Sharpe A.G."/>
            <person name="Paterson A.H."/>
            <person name="Guan C."/>
            <person name="Wincker P."/>
        </authorList>
    </citation>
    <scope>NUCLEOTIDE SEQUENCE [LARGE SCALE GENOMIC DNA]</scope>
    <source>
        <strain evidence="11">cv. Darmor-bzh</strain>
    </source>
</reference>
<reference evidence="9" key="3">
    <citation type="submission" date="2021-01" db="EMBL/GenBank/DDBJ databases">
        <authorList>
            <consortium name="Genoscope - CEA"/>
            <person name="William W."/>
        </authorList>
    </citation>
    <scope>NUCLEOTIDE SEQUENCE</scope>
</reference>
<dbReference type="CDD" id="cd00167">
    <property type="entry name" value="SANT"/>
    <property type="match status" value="1"/>
</dbReference>
<dbReference type="InterPro" id="IPR052245">
    <property type="entry name" value="Plant_Stress_Dev_TF"/>
</dbReference>
<dbReference type="NCBIfam" id="TIGR01557">
    <property type="entry name" value="myb_SHAQKYF"/>
    <property type="match status" value="1"/>
</dbReference>
<dbReference type="GO" id="GO:0006355">
    <property type="term" value="P:regulation of DNA-templated transcription"/>
    <property type="evidence" value="ECO:0007669"/>
    <property type="project" value="UniProtKB-ARBA"/>
</dbReference>
<dbReference type="PANTHER" id="PTHR44191:SF62">
    <property type="entry name" value="OS04G0341900 PROTEIN"/>
    <property type="match status" value="1"/>
</dbReference>
<dbReference type="PaxDb" id="3708-A0A078H4H9"/>
<dbReference type="AlphaFoldDB" id="A0A078H4H9"/>
<keyword evidence="11" id="KW-1185">Reference proteome</keyword>
<dbReference type="GO" id="GO:0009723">
    <property type="term" value="P:response to ethylene"/>
    <property type="evidence" value="ECO:0000318"/>
    <property type="project" value="GO_Central"/>
</dbReference>
<dbReference type="Proteomes" id="UP001295469">
    <property type="component" value="Chromosome A10"/>
</dbReference>